<dbReference type="PROSITE" id="PS50853">
    <property type="entry name" value="FN3"/>
    <property type="match status" value="3"/>
</dbReference>
<feature type="domain" description="Fibronectin type-III" evidence="3">
    <location>
        <begin position="587"/>
        <end position="678"/>
    </location>
</feature>
<feature type="domain" description="Fibronectin type-III" evidence="3">
    <location>
        <begin position="371"/>
        <end position="463"/>
    </location>
</feature>
<feature type="region of interest" description="Disordered" evidence="1">
    <location>
        <begin position="669"/>
        <end position="716"/>
    </location>
</feature>
<name>A0AAJ2JZU1_9BACL</name>
<evidence type="ECO:0000313" key="4">
    <source>
        <dbReference type="EMBL" id="MDT8979496.1"/>
    </source>
</evidence>
<dbReference type="InterPro" id="IPR036116">
    <property type="entry name" value="FN3_sf"/>
</dbReference>
<evidence type="ECO:0000256" key="2">
    <source>
        <dbReference type="SAM" id="SignalP"/>
    </source>
</evidence>
<dbReference type="SMART" id="SM00060">
    <property type="entry name" value="FN3"/>
    <property type="match status" value="3"/>
</dbReference>
<dbReference type="SUPFAM" id="SSF49265">
    <property type="entry name" value="Fibronectin type III"/>
    <property type="match status" value="3"/>
</dbReference>
<evidence type="ECO:0000256" key="1">
    <source>
        <dbReference type="SAM" id="MobiDB-lite"/>
    </source>
</evidence>
<feature type="chain" id="PRO_5042603084" evidence="2">
    <location>
        <begin position="28"/>
        <end position="841"/>
    </location>
</feature>
<dbReference type="Gene3D" id="2.60.40.10">
    <property type="entry name" value="Immunoglobulins"/>
    <property type="match status" value="3"/>
</dbReference>
<comment type="caution">
    <text evidence="4">The sequence shown here is derived from an EMBL/GenBank/DDBJ whole genome shotgun (WGS) entry which is preliminary data.</text>
</comment>
<sequence>MKKKKTGLAFLLLAFILGIVIASPAEAAASQYTGGLLDGEPIQVGPAVGQGTPETKLTDNDLTNNSRIILRADNVAWYTFAAPKEITSVVLKGGGSMKVEFYDDKNNLLFTYNPLTVEGVQTLPAKVSNVSTVVLKTDKNDYVYEWNVFETPSTPPSPTTISWSQAGDSTVTLDWIASGAKTYNVRRSPSPGGPHKVIANIAGTTYTDKAVTNGKTYYYVVTAVNEAGESANSPEISKKPEATQFTGGLLDGVVMDIGKSVNKPERKSKKVTDNNVSNDSRELINRDQFVWHKFAKPEEVNSIVLFTSAGKANIEFYDENDNLLLSYAPLNVNGVQTLPSSVKNVSVVVLKPDNSGVYVNEWNVFRKPSTPPTPTTISWVYGGDKVVKLEWVSTGARAYNVRRSTSPGGPHQVIASNIAGTTYTDKSVENGKTYYYVINAVNEAGESTKSPEKSIQPNATKYTGGLLDARVVNLGPSVGNKVKQTKNLTDNVINNDSRELINVSSFPWYTFSSPKEISSLIVNSPYVVTLELYDDKDNLLLSYKPTKKDEVEMLPEAVKGVKTVVLKPESGAHVYEWNVFGDNPEEPSQEPIQLNAAGGDKQVVLSWSDGNGATGFQVKRSETAGGSYTTITTVSGNTFTYTDTAVKNGKTYYYVVTALYGPLEGVTSNEAFATPSPDGVTPPDPGTEPGTEPGTDPGTDPGTGTKPGTGSGDGQSGNRALLSLILNNGIQKEYDLSMAEVESFIAWYDGRAAGKGSVMFAFDKHNNNKGPFKNRKDYVFYDKIITFEVNGYDVEGTPTGNKEPEHQKPENKQPENKEPEHQKPENKEPEDQNPEYPAEEY</sequence>
<feature type="compositionally biased region" description="Basic and acidic residues" evidence="1">
    <location>
        <begin position="802"/>
        <end position="830"/>
    </location>
</feature>
<evidence type="ECO:0000313" key="5">
    <source>
        <dbReference type="Proteomes" id="UP001250538"/>
    </source>
</evidence>
<keyword evidence="2" id="KW-0732">Signal</keyword>
<protein>
    <submittedName>
        <fullName evidence="4">Fibronectin type III domain-containing protein</fullName>
    </submittedName>
</protein>
<organism evidence="4 5">
    <name type="scientific">Paenibacillus suaedae</name>
    <dbReference type="NCBI Taxonomy" id="3077233"/>
    <lineage>
        <taxon>Bacteria</taxon>
        <taxon>Bacillati</taxon>
        <taxon>Bacillota</taxon>
        <taxon>Bacilli</taxon>
        <taxon>Bacillales</taxon>
        <taxon>Paenibacillaceae</taxon>
        <taxon>Paenibacillus</taxon>
    </lineage>
</organism>
<feature type="signal peptide" evidence="2">
    <location>
        <begin position="1"/>
        <end position="27"/>
    </location>
</feature>
<feature type="region of interest" description="Disordered" evidence="1">
    <location>
        <begin position="795"/>
        <end position="841"/>
    </location>
</feature>
<dbReference type="AlphaFoldDB" id="A0AAJ2JZU1"/>
<dbReference type="InterPro" id="IPR003961">
    <property type="entry name" value="FN3_dom"/>
</dbReference>
<feature type="compositionally biased region" description="Low complexity" evidence="1">
    <location>
        <begin position="687"/>
        <end position="704"/>
    </location>
</feature>
<keyword evidence="5" id="KW-1185">Reference proteome</keyword>
<dbReference type="Proteomes" id="UP001250538">
    <property type="component" value="Unassembled WGS sequence"/>
</dbReference>
<accession>A0AAJ2JZU1</accession>
<dbReference type="InterPro" id="IPR013783">
    <property type="entry name" value="Ig-like_fold"/>
</dbReference>
<feature type="compositionally biased region" description="Gly residues" evidence="1">
    <location>
        <begin position="705"/>
        <end position="715"/>
    </location>
</feature>
<feature type="compositionally biased region" description="Acidic residues" evidence="1">
    <location>
        <begin position="831"/>
        <end position="841"/>
    </location>
</feature>
<feature type="domain" description="Fibronectin type-III" evidence="3">
    <location>
        <begin position="155"/>
        <end position="243"/>
    </location>
</feature>
<gene>
    <name evidence="4" type="ORF">RQP50_25020</name>
</gene>
<dbReference type="RefSeq" id="WP_315747082.1">
    <property type="nucleotide sequence ID" value="NZ_JAVYAA010000008.1"/>
</dbReference>
<dbReference type="EMBL" id="JAVYAA010000008">
    <property type="protein sequence ID" value="MDT8979496.1"/>
    <property type="molecule type" value="Genomic_DNA"/>
</dbReference>
<evidence type="ECO:0000259" key="3">
    <source>
        <dbReference type="PROSITE" id="PS50853"/>
    </source>
</evidence>
<dbReference type="CDD" id="cd00063">
    <property type="entry name" value="FN3"/>
    <property type="match status" value="3"/>
</dbReference>
<reference evidence="5" key="1">
    <citation type="submission" date="2023-09" db="EMBL/GenBank/DDBJ databases">
        <title>Paenibacillus sp. chi10 Genome sequencing and assembly.</title>
        <authorList>
            <person name="Kim I."/>
        </authorList>
    </citation>
    <scope>NUCLEOTIDE SEQUENCE [LARGE SCALE GENOMIC DNA]</scope>
    <source>
        <strain evidence="5">chi10</strain>
    </source>
</reference>
<proteinExistence type="predicted"/>